<evidence type="ECO:0000313" key="2">
    <source>
        <dbReference type="Proteomes" id="UP001177021"/>
    </source>
</evidence>
<organism evidence="1 2">
    <name type="scientific">Trifolium pratense</name>
    <name type="common">Red clover</name>
    <dbReference type="NCBI Taxonomy" id="57577"/>
    <lineage>
        <taxon>Eukaryota</taxon>
        <taxon>Viridiplantae</taxon>
        <taxon>Streptophyta</taxon>
        <taxon>Embryophyta</taxon>
        <taxon>Tracheophyta</taxon>
        <taxon>Spermatophyta</taxon>
        <taxon>Magnoliopsida</taxon>
        <taxon>eudicotyledons</taxon>
        <taxon>Gunneridae</taxon>
        <taxon>Pentapetalae</taxon>
        <taxon>rosids</taxon>
        <taxon>fabids</taxon>
        <taxon>Fabales</taxon>
        <taxon>Fabaceae</taxon>
        <taxon>Papilionoideae</taxon>
        <taxon>50 kb inversion clade</taxon>
        <taxon>NPAAA clade</taxon>
        <taxon>Hologalegina</taxon>
        <taxon>IRL clade</taxon>
        <taxon>Trifolieae</taxon>
        <taxon>Trifolium</taxon>
    </lineage>
</organism>
<comment type="caution">
    <text evidence="1">The sequence shown here is derived from an EMBL/GenBank/DDBJ whole genome shotgun (WGS) entry which is preliminary data.</text>
</comment>
<keyword evidence="2" id="KW-1185">Reference proteome</keyword>
<accession>A0ACB0ID88</accession>
<proteinExistence type="predicted"/>
<sequence>MDSTVVHSHVQEENDEQNSQNVEPYPVTLTHGPDEHTEPEKTSVMSRVKAKARKVRDSIKKQLDHGNGNSNEIQHTDTPDDDGDLEEEEEEEEEDKEIVQDPQVHQVPSEKPHYNPLVGGASLTTAINQKNATDKAAEEKQEQREVNLERSIVSEEEDSQEKGSRPEAYTLPNYQTKDTDPSGEVYDSEDIKNATPTPEFEKDGNLGNSGIDFEGTKVKGEEPYHDTPVEENDQAKTFPVEETPEQYKAKPVTVLEEYPTKQGIRTEEHTLPNYQINHTDPNSAGSDGIKDITQLEESLERINVHDDELKPTTETTIQPSVADTEYPPAAGSHDQSVPHFSDATTTENEHPRETVPTHIIRDDDILVEDSQDQESNEIKDITPVEESLERLNVHDDEPKPITEQKIQPSASAADTEYPQKFTDVSHDQFVSRLSDVTETQNEYPQVKVSTDINRNHEIPSETEETFNTNTNTVENQPDYEESAETQPKHKTYIDETEISSAETADKTLLPESYESSNLGNDGTTTGSNNDGAETKNDDKKEDGKLDSDVEKPEKVLFEESNVNSPGKGMVDRVKDYYGSWFAKPEENQSTQGAGNSTEDISKKKDSVEEIVNFDALGTGISAEDISKKKDSVAEVEQVVKVVD</sequence>
<dbReference type="Proteomes" id="UP001177021">
    <property type="component" value="Unassembled WGS sequence"/>
</dbReference>
<protein>
    <submittedName>
        <fullName evidence="1">Uncharacterized protein</fullName>
    </submittedName>
</protein>
<dbReference type="EMBL" id="CASHSV030000001">
    <property type="protein sequence ID" value="CAJ2630037.1"/>
    <property type="molecule type" value="Genomic_DNA"/>
</dbReference>
<gene>
    <name evidence="1" type="ORF">MILVUS5_LOCUS1897</name>
</gene>
<reference evidence="1" key="1">
    <citation type="submission" date="2023-10" db="EMBL/GenBank/DDBJ databases">
        <authorList>
            <person name="Rodriguez Cubillos JULIANA M."/>
            <person name="De Vega J."/>
        </authorList>
    </citation>
    <scope>NUCLEOTIDE SEQUENCE</scope>
</reference>
<name>A0ACB0ID88_TRIPR</name>
<evidence type="ECO:0000313" key="1">
    <source>
        <dbReference type="EMBL" id="CAJ2630037.1"/>
    </source>
</evidence>